<keyword evidence="4" id="KW-1185">Reference proteome</keyword>
<proteinExistence type="inferred from homology"/>
<keyword evidence="2" id="KW-0560">Oxidoreductase</keyword>
<gene>
    <name evidence="3" type="ORF">HDA37_005758</name>
</gene>
<evidence type="ECO:0000256" key="2">
    <source>
        <dbReference type="ARBA" id="ARBA00023002"/>
    </source>
</evidence>
<dbReference type="SUPFAM" id="SSF89733">
    <property type="entry name" value="L-sulfolactate dehydrogenase-like"/>
    <property type="match status" value="1"/>
</dbReference>
<comment type="caution">
    <text evidence="3">The sequence shown here is derived from an EMBL/GenBank/DDBJ whole genome shotgun (WGS) entry which is preliminary data.</text>
</comment>
<dbReference type="GeneID" id="98055301"/>
<dbReference type="RefSeq" id="WP_179763192.1">
    <property type="nucleotide sequence ID" value="NZ_BAAAJZ010000025.1"/>
</dbReference>
<evidence type="ECO:0000313" key="3">
    <source>
        <dbReference type="EMBL" id="NYG05404.1"/>
    </source>
</evidence>
<dbReference type="Gene3D" id="1.10.1530.10">
    <property type="match status" value="1"/>
</dbReference>
<dbReference type="InterPro" id="IPR043143">
    <property type="entry name" value="Mal/L-sulf/L-lact_DH-like_NADP"/>
</dbReference>
<name>A0A852WFD6_PSEA5</name>
<protein>
    <submittedName>
        <fullName evidence="3">LDH2 family malate/lactate/ureidoglycolate dehydrogenase</fullName>
    </submittedName>
</protein>
<dbReference type="PANTHER" id="PTHR11091">
    <property type="entry name" value="OXIDOREDUCTASE-RELATED"/>
    <property type="match status" value="1"/>
</dbReference>
<accession>A0A852WFD6</accession>
<dbReference type="Gene3D" id="3.30.1370.60">
    <property type="entry name" value="Hypothetical oxidoreductase yiak, domain 2"/>
    <property type="match status" value="1"/>
</dbReference>
<dbReference type="PANTHER" id="PTHR11091:SF0">
    <property type="entry name" value="MALATE DEHYDROGENASE"/>
    <property type="match status" value="1"/>
</dbReference>
<dbReference type="InterPro" id="IPR003767">
    <property type="entry name" value="Malate/L-lactate_DH-like"/>
</dbReference>
<dbReference type="InterPro" id="IPR036111">
    <property type="entry name" value="Mal/L-sulfo/L-lacto_DH-like_sf"/>
</dbReference>
<evidence type="ECO:0000313" key="4">
    <source>
        <dbReference type="Proteomes" id="UP000549695"/>
    </source>
</evidence>
<dbReference type="Pfam" id="PF02615">
    <property type="entry name" value="Ldh_2"/>
    <property type="match status" value="1"/>
</dbReference>
<reference evidence="3 4" key="1">
    <citation type="submission" date="2020-07" db="EMBL/GenBank/DDBJ databases">
        <title>Sequencing the genomes of 1000 actinobacteria strains.</title>
        <authorList>
            <person name="Klenk H.-P."/>
        </authorList>
    </citation>
    <scope>NUCLEOTIDE SEQUENCE [LARGE SCALE GENOMIC DNA]</scope>
    <source>
        <strain evidence="3 4">DSM 44749</strain>
    </source>
</reference>
<organism evidence="3 4">
    <name type="scientific">Pseudonocardia alni</name>
    <name type="common">Amycolata alni</name>
    <dbReference type="NCBI Taxonomy" id="33907"/>
    <lineage>
        <taxon>Bacteria</taxon>
        <taxon>Bacillati</taxon>
        <taxon>Actinomycetota</taxon>
        <taxon>Actinomycetes</taxon>
        <taxon>Pseudonocardiales</taxon>
        <taxon>Pseudonocardiaceae</taxon>
        <taxon>Pseudonocardia</taxon>
    </lineage>
</organism>
<dbReference type="GO" id="GO:0016491">
    <property type="term" value="F:oxidoreductase activity"/>
    <property type="evidence" value="ECO:0007669"/>
    <property type="project" value="UniProtKB-KW"/>
</dbReference>
<dbReference type="AlphaFoldDB" id="A0A852WFD6"/>
<evidence type="ECO:0000256" key="1">
    <source>
        <dbReference type="ARBA" id="ARBA00006056"/>
    </source>
</evidence>
<dbReference type="Proteomes" id="UP000549695">
    <property type="component" value="Unassembled WGS sequence"/>
</dbReference>
<dbReference type="InterPro" id="IPR043144">
    <property type="entry name" value="Mal/L-sulf/L-lact_DH-like_ah"/>
</dbReference>
<comment type="similarity">
    <text evidence="1">Belongs to the LDH2/MDH2 oxidoreductase family.</text>
</comment>
<sequence length="367" mass="37385">MLIASPAPLRGFVAAVCAAVGAPAEVAREVADHLVEADLCGHESHGIARLDQYLAEYDRGELRPAATPEVLRSSGATVLIDAARGFGHFSTATAVDMAVPRAREHGVGAVAVRHSGHIGRLGRYCERVAGSGMIALLTMGAAGPGVGAMALPGAGSRFLAANPWATGIPSVGEPVVVDVSMTAVAEGKVSAAMATGRELPADCLIDEAGRPSTRPEDYFHGGSLLPLGGAVAPHKGFGMALAAAMLGGLGMVEDPDPTLGGSQRPASSTGRGEIGGVLLVVIDPAHFGEPGAYRTLVGEAGRHVRTAEAAGGGLTVPGLPERRLHAARQHGLPLPAHTADRLRLIGRRFGIEFDVGDGRPVAATRRG</sequence>
<dbReference type="EMBL" id="JACCCZ010000002">
    <property type="protein sequence ID" value="NYG05404.1"/>
    <property type="molecule type" value="Genomic_DNA"/>
</dbReference>